<keyword evidence="1" id="KW-0175">Coiled coil</keyword>
<dbReference type="GO" id="GO:0003677">
    <property type="term" value="F:DNA binding"/>
    <property type="evidence" value="ECO:0007669"/>
    <property type="project" value="UniProtKB-KW"/>
</dbReference>
<organism evidence="2 3">
    <name type="scientific">Phytomonospora endophytica</name>
    <dbReference type="NCBI Taxonomy" id="714109"/>
    <lineage>
        <taxon>Bacteria</taxon>
        <taxon>Bacillati</taxon>
        <taxon>Actinomycetota</taxon>
        <taxon>Actinomycetes</taxon>
        <taxon>Micromonosporales</taxon>
        <taxon>Micromonosporaceae</taxon>
        <taxon>Phytomonospora</taxon>
    </lineage>
</organism>
<reference evidence="2 3" key="1">
    <citation type="submission" date="2020-08" db="EMBL/GenBank/DDBJ databases">
        <title>Genomic Encyclopedia of Type Strains, Phase IV (KMG-IV): sequencing the most valuable type-strain genomes for metagenomic binning, comparative biology and taxonomic classification.</title>
        <authorList>
            <person name="Goeker M."/>
        </authorList>
    </citation>
    <scope>NUCLEOTIDE SEQUENCE [LARGE SCALE GENOMIC DNA]</scope>
    <source>
        <strain evidence="2 3">YIM 65646</strain>
    </source>
</reference>
<feature type="coiled-coil region" evidence="1">
    <location>
        <begin position="17"/>
        <end position="51"/>
    </location>
</feature>
<comment type="caution">
    <text evidence="2">The sequence shown here is derived from an EMBL/GenBank/DDBJ whole genome shotgun (WGS) entry which is preliminary data.</text>
</comment>
<evidence type="ECO:0000313" key="2">
    <source>
        <dbReference type="EMBL" id="MBB6032860.1"/>
    </source>
</evidence>
<dbReference type="SUPFAM" id="SSF82607">
    <property type="entry name" value="YbaB-like"/>
    <property type="match status" value="1"/>
</dbReference>
<dbReference type="Gene3D" id="3.30.1310.10">
    <property type="entry name" value="Nucleoid-associated protein YbaB-like domain"/>
    <property type="match status" value="1"/>
</dbReference>
<keyword evidence="2" id="KW-0238">DNA-binding</keyword>
<gene>
    <name evidence="2" type="ORF">HNR73_000707</name>
</gene>
<proteinExistence type="predicted"/>
<dbReference type="AlphaFoldDB" id="A0A841FLN1"/>
<dbReference type="InterPro" id="IPR004401">
    <property type="entry name" value="YbaB/EbfC"/>
</dbReference>
<keyword evidence="3" id="KW-1185">Reference proteome</keyword>
<evidence type="ECO:0000256" key="1">
    <source>
        <dbReference type="SAM" id="Coils"/>
    </source>
</evidence>
<evidence type="ECO:0000313" key="3">
    <source>
        <dbReference type="Proteomes" id="UP000548476"/>
    </source>
</evidence>
<name>A0A841FLN1_9ACTN</name>
<dbReference type="EMBL" id="JACHGT010000002">
    <property type="protein sequence ID" value="MBB6032860.1"/>
    <property type="molecule type" value="Genomic_DNA"/>
</dbReference>
<protein>
    <submittedName>
        <fullName evidence="2">DNA-binding protein YbaB</fullName>
    </submittedName>
</protein>
<dbReference type="InterPro" id="IPR036894">
    <property type="entry name" value="YbaB-like_sf"/>
</dbReference>
<dbReference type="Pfam" id="PF02575">
    <property type="entry name" value="YbaB_DNA_bd"/>
    <property type="match status" value="1"/>
</dbReference>
<accession>A0A841FLN1</accession>
<dbReference type="RefSeq" id="WP_184785795.1">
    <property type="nucleotide sequence ID" value="NZ_BONT01000020.1"/>
</dbReference>
<dbReference type="Proteomes" id="UP000548476">
    <property type="component" value="Unassembled WGS sequence"/>
</dbReference>
<sequence>MTNPFGGGPSVDPAAAMAKLERLQAQAEQMLASFEQAREELGAMKAEATSEDGMVRVVLDDEGGVETIEISDLAMRSLGRLNHSIMGAIRQAQIVHSAMMVELVEKMDGTGPFDMLSKVRDQMPGEVHETLRARADERRRGY</sequence>